<accession>A0A4D6KKF7</accession>
<organism evidence="3 4">
    <name type="scientific">Vigna unguiculata</name>
    <name type="common">Cowpea</name>
    <dbReference type="NCBI Taxonomy" id="3917"/>
    <lineage>
        <taxon>Eukaryota</taxon>
        <taxon>Viridiplantae</taxon>
        <taxon>Streptophyta</taxon>
        <taxon>Embryophyta</taxon>
        <taxon>Tracheophyta</taxon>
        <taxon>Spermatophyta</taxon>
        <taxon>Magnoliopsida</taxon>
        <taxon>eudicotyledons</taxon>
        <taxon>Gunneridae</taxon>
        <taxon>Pentapetalae</taxon>
        <taxon>rosids</taxon>
        <taxon>fabids</taxon>
        <taxon>Fabales</taxon>
        <taxon>Fabaceae</taxon>
        <taxon>Papilionoideae</taxon>
        <taxon>50 kb inversion clade</taxon>
        <taxon>NPAAA clade</taxon>
        <taxon>indigoferoid/millettioid clade</taxon>
        <taxon>Phaseoleae</taxon>
        <taxon>Vigna</taxon>
    </lineage>
</organism>
<dbReference type="Proteomes" id="UP000501690">
    <property type="component" value="Linkage Group LG1"/>
</dbReference>
<evidence type="ECO:0000256" key="1">
    <source>
        <dbReference type="ARBA" id="ARBA00023235"/>
    </source>
</evidence>
<dbReference type="InterPro" id="IPR018333">
    <property type="entry name" value="Squalene_cyclase"/>
</dbReference>
<protein>
    <submittedName>
        <fullName evidence="3">Cycloartenol synthase</fullName>
    </submittedName>
</protein>
<evidence type="ECO:0000259" key="2">
    <source>
        <dbReference type="PROSITE" id="PS50181"/>
    </source>
</evidence>
<gene>
    <name evidence="3" type="ORF">DEO72_LG1g682</name>
</gene>
<sequence length="661" mass="76013">MRILGEGPNGGLNNACAKGRKWIHEHGTVTHIPQWGKFWLSVLGIVDWSGSHPLPPEFWMLPNFFPMHPGKMWCYCRLIYMPISYLYGKKFTGPITPLILNLRDELFTEPYNENMWKKARHKCAKEDLYSPRHWIQDLIWDGAYFFAEPILRRWPLSKLVREKALKLTMEHIHYEDENSRYMDPACVEKILCMLVCGVEDPNGEAIKKHLARVPDYLWLSEDGITVQARIQTWDAGFIVQALLATDLMDEFGSTLAKAHDFIKKSQVKLTKLADDMDGTVQDSFLFIVFRQIIAITLSIEEFSCVEDPEDFLLAQTAGYLHRVGFTRKRERLIDPMDRASPLPSTSVQNQAVSESLPLPFLPNELVVEILSRLPVKSLLQFSLSTVCDDLNYPVKNKFRHDGIVGSCNGLLCFAIKGDCVLLWNPSMRASKKSPPLGNNWRPGCFTAFGLGFDHVTEDYKVVAVFCDPNEIYSECKVKVYSMAANTWRKIQDFPHGFSPYQNSAKFVSGTLNWAANHPVGSTSLWVIVSLDLHKETYREVLPPDYEKEDCSTPTLGVLQECLCMNYDYKKTHFVVWMMKDYGMRESWFKLVSIPYLPNPEDFSYSGPYYVSENGEVLLMFEFDLILYDPRDNSFKYPRIESGKGWFDAEVYVETLVSPMKH</sequence>
<dbReference type="PROSITE" id="PS50181">
    <property type="entry name" value="FBOX"/>
    <property type="match status" value="1"/>
</dbReference>
<evidence type="ECO:0000313" key="3">
    <source>
        <dbReference type="EMBL" id="QCD77060.1"/>
    </source>
</evidence>
<dbReference type="PANTHER" id="PTHR11764">
    <property type="entry name" value="TERPENE CYCLASE/MUTASE FAMILY MEMBER"/>
    <property type="match status" value="1"/>
</dbReference>
<dbReference type="InterPro" id="IPR008930">
    <property type="entry name" value="Terpenoid_cyclase/PrenylTrfase"/>
</dbReference>
<dbReference type="InterPro" id="IPR001810">
    <property type="entry name" value="F-box_dom"/>
</dbReference>
<proteinExistence type="predicted"/>
<dbReference type="Pfam" id="PF00646">
    <property type="entry name" value="F-box"/>
    <property type="match status" value="1"/>
</dbReference>
<dbReference type="NCBIfam" id="TIGR01640">
    <property type="entry name" value="F_box_assoc_1"/>
    <property type="match status" value="1"/>
</dbReference>
<reference evidence="3 4" key="1">
    <citation type="submission" date="2019-04" db="EMBL/GenBank/DDBJ databases">
        <title>An improved genome assembly and genetic linkage map for asparagus bean, Vigna unguiculata ssp. sesquipedialis.</title>
        <authorList>
            <person name="Xia Q."/>
            <person name="Zhang R."/>
            <person name="Dong Y."/>
        </authorList>
    </citation>
    <scope>NUCLEOTIDE SEQUENCE [LARGE SCALE GENOMIC DNA]</scope>
    <source>
        <tissue evidence="3">Leaf</tissue>
    </source>
</reference>
<dbReference type="InterPro" id="IPR006527">
    <property type="entry name" value="F-box-assoc_dom_typ1"/>
</dbReference>
<dbReference type="SUPFAM" id="SSF48239">
    <property type="entry name" value="Terpenoid cyclases/Protein prenyltransferases"/>
    <property type="match status" value="2"/>
</dbReference>
<dbReference type="InterPro" id="IPR036047">
    <property type="entry name" value="F-box-like_dom_sf"/>
</dbReference>
<dbReference type="PANTHER" id="PTHR11764:SF58">
    <property type="entry name" value="BETA-AMYRIN SYNTHASE-RELATED"/>
    <property type="match status" value="1"/>
</dbReference>
<keyword evidence="1" id="KW-0413">Isomerase</keyword>
<dbReference type="InterPro" id="IPR017451">
    <property type="entry name" value="F-box-assoc_interact_dom"/>
</dbReference>
<dbReference type="Pfam" id="PF13249">
    <property type="entry name" value="SQHop_cyclase_N"/>
    <property type="match status" value="1"/>
</dbReference>
<dbReference type="EMBL" id="CP039345">
    <property type="protein sequence ID" value="QCD77060.1"/>
    <property type="molecule type" value="Genomic_DNA"/>
</dbReference>
<dbReference type="GO" id="GO:0005811">
    <property type="term" value="C:lipid droplet"/>
    <property type="evidence" value="ECO:0007669"/>
    <property type="project" value="InterPro"/>
</dbReference>
<name>A0A4D6KKF7_VIGUN</name>
<dbReference type="InterPro" id="IPR032697">
    <property type="entry name" value="SQ_cyclase_N"/>
</dbReference>
<dbReference type="SUPFAM" id="SSF81383">
    <property type="entry name" value="F-box domain"/>
    <property type="match status" value="1"/>
</dbReference>
<feature type="domain" description="F-box" evidence="2">
    <location>
        <begin position="355"/>
        <end position="401"/>
    </location>
</feature>
<dbReference type="GO" id="GO:0042300">
    <property type="term" value="F:beta-amyrin synthase activity"/>
    <property type="evidence" value="ECO:0007669"/>
    <property type="project" value="UniProtKB-ARBA"/>
</dbReference>
<dbReference type="Pfam" id="PF07734">
    <property type="entry name" value="FBA_1"/>
    <property type="match status" value="1"/>
</dbReference>
<evidence type="ECO:0000313" key="4">
    <source>
        <dbReference type="Proteomes" id="UP000501690"/>
    </source>
</evidence>
<dbReference type="GO" id="GO:0016104">
    <property type="term" value="P:triterpenoid biosynthetic process"/>
    <property type="evidence" value="ECO:0007669"/>
    <property type="project" value="InterPro"/>
</dbReference>
<dbReference type="AlphaFoldDB" id="A0A4D6KKF7"/>
<keyword evidence="4" id="KW-1185">Reference proteome</keyword>
<dbReference type="Gene3D" id="1.50.10.20">
    <property type="match status" value="1"/>
</dbReference>